<accession>A0A645GX95</accession>
<evidence type="ECO:0008006" key="2">
    <source>
        <dbReference type="Google" id="ProtNLM"/>
    </source>
</evidence>
<organism evidence="1">
    <name type="scientific">bioreactor metagenome</name>
    <dbReference type="NCBI Taxonomy" id="1076179"/>
    <lineage>
        <taxon>unclassified sequences</taxon>
        <taxon>metagenomes</taxon>
        <taxon>ecological metagenomes</taxon>
    </lineage>
</organism>
<dbReference type="EMBL" id="VSSQ01081487">
    <property type="protein sequence ID" value="MPN30389.1"/>
    <property type="molecule type" value="Genomic_DNA"/>
</dbReference>
<protein>
    <recommendedName>
        <fullName evidence="2">AMP-binding enzyme C-terminal domain-containing protein</fullName>
    </recommendedName>
</protein>
<dbReference type="AlphaFoldDB" id="A0A645GX95"/>
<sequence length="87" mass="9654">MFVHPAQVADVLRRHPEIVRGRLVVENPDLNDRMTLHCETTDSNPALAEAIGSSIREVTKLRGEVSFCPPGSLANDGKVIDDLRKYD</sequence>
<dbReference type="InterPro" id="IPR045851">
    <property type="entry name" value="AMP-bd_C_sf"/>
</dbReference>
<dbReference type="Gene3D" id="3.30.300.30">
    <property type="match status" value="1"/>
</dbReference>
<reference evidence="1" key="1">
    <citation type="submission" date="2019-08" db="EMBL/GenBank/DDBJ databases">
        <authorList>
            <person name="Kucharzyk K."/>
            <person name="Murdoch R.W."/>
            <person name="Higgins S."/>
            <person name="Loffler F."/>
        </authorList>
    </citation>
    <scope>NUCLEOTIDE SEQUENCE</scope>
</reference>
<comment type="caution">
    <text evidence="1">The sequence shown here is derived from an EMBL/GenBank/DDBJ whole genome shotgun (WGS) entry which is preliminary data.</text>
</comment>
<name>A0A645GX95_9ZZZZ</name>
<gene>
    <name evidence="1" type="ORF">SDC9_177860</name>
</gene>
<evidence type="ECO:0000313" key="1">
    <source>
        <dbReference type="EMBL" id="MPN30389.1"/>
    </source>
</evidence>
<proteinExistence type="predicted"/>